<dbReference type="AlphaFoldDB" id="A0A835E9U1"/>
<dbReference type="InterPro" id="IPR055312">
    <property type="entry name" value="FBL15-like"/>
</dbReference>
<evidence type="ECO:0000313" key="2">
    <source>
        <dbReference type="EMBL" id="KAF8668781.1"/>
    </source>
</evidence>
<protein>
    <recommendedName>
        <fullName evidence="1">F-box/LRR-repeat protein 15/At3g58940/PEG3-like LRR domain-containing protein</fullName>
    </recommendedName>
</protein>
<dbReference type="Proteomes" id="UP000636709">
    <property type="component" value="Unassembled WGS sequence"/>
</dbReference>
<dbReference type="PANTHER" id="PTHR34709:SF44">
    <property type="entry name" value="FBD DOMAIN-CONTAINING PROTEIN"/>
    <property type="match status" value="1"/>
</dbReference>
<name>A0A835E9U1_9POAL</name>
<evidence type="ECO:0000259" key="1">
    <source>
        <dbReference type="Pfam" id="PF24758"/>
    </source>
</evidence>
<sequence length="258" mass="28374">MLIQVLSRLGCAAAAARTSALSSRWRDGALWRHLSELSFRGVAHGALEAALAQVTLPRLSLLDIEVTDRVPAEAVASLLRAAARVDPVEVSVVVAWVIRNEDEPAAVEVPSFPRATSITLRLHDLRLTLPAAQGGAGEEFQCFPVLERLSITSGRFDTGALISRCPKLRVLELIYCWGIETVKVHSATMEELLVTSELLLGVDVAAPMLKKFTLRSAMYQYMWTCVWRSSGGSNEDLDAIRRLKLICDRDMVILDYTA</sequence>
<evidence type="ECO:0000313" key="3">
    <source>
        <dbReference type="Proteomes" id="UP000636709"/>
    </source>
</evidence>
<proteinExistence type="predicted"/>
<feature type="domain" description="F-box/LRR-repeat protein 15/At3g58940/PEG3-like LRR" evidence="1">
    <location>
        <begin position="121"/>
        <end position="218"/>
    </location>
</feature>
<organism evidence="2 3">
    <name type="scientific">Digitaria exilis</name>
    <dbReference type="NCBI Taxonomy" id="1010633"/>
    <lineage>
        <taxon>Eukaryota</taxon>
        <taxon>Viridiplantae</taxon>
        <taxon>Streptophyta</taxon>
        <taxon>Embryophyta</taxon>
        <taxon>Tracheophyta</taxon>
        <taxon>Spermatophyta</taxon>
        <taxon>Magnoliopsida</taxon>
        <taxon>Liliopsida</taxon>
        <taxon>Poales</taxon>
        <taxon>Poaceae</taxon>
        <taxon>PACMAD clade</taxon>
        <taxon>Panicoideae</taxon>
        <taxon>Panicodae</taxon>
        <taxon>Paniceae</taxon>
        <taxon>Anthephorinae</taxon>
        <taxon>Digitaria</taxon>
    </lineage>
</organism>
<accession>A0A835E9U1</accession>
<reference evidence="2" key="1">
    <citation type="submission" date="2020-07" db="EMBL/GenBank/DDBJ databases">
        <title>Genome sequence and genetic diversity analysis of an under-domesticated orphan crop, white fonio (Digitaria exilis).</title>
        <authorList>
            <person name="Bennetzen J.L."/>
            <person name="Chen S."/>
            <person name="Ma X."/>
            <person name="Wang X."/>
            <person name="Yssel A.E.J."/>
            <person name="Chaluvadi S.R."/>
            <person name="Johnson M."/>
            <person name="Gangashetty P."/>
            <person name="Hamidou F."/>
            <person name="Sanogo M.D."/>
            <person name="Zwaenepoel A."/>
            <person name="Wallace J."/>
            <person name="Van De Peer Y."/>
            <person name="Van Deynze A."/>
        </authorList>
    </citation>
    <scope>NUCLEOTIDE SEQUENCE</scope>
    <source>
        <tissue evidence="2">Leaves</tissue>
    </source>
</reference>
<comment type="caution">
    <text evidence="2">The sequence shown here is derived from an EMBL/GenBank/DDBJ whole genome shotgun (WGS) entry which is preliminary data.</text>
</comment>
<dbReference type="InterPro" id="IPR055411">
    <property type="entry name" value="LRR_FXL15/At3g58940/PEG3-like"/>
</dbReference>
<dbReference type="OrthoDB" id="690312at2759"/>
<dbReference type="PANTHER" id="PTHR34709">
    <property type="entry name" value="OS10G0396666 PROTEIN"/>
    <property type="match status" value="1"/>
</dbReference>
<dbReference type="EMBL" id="JACEFO010002273">
    <property type="protein sequence ID" value="KAF8668781.1"/>
    <property type="molecule type" value="Genomic_DNA"/>
</dbReference>
<gene>
    <name evidence="2" type="ORF">HU200_051972</name>
</gene>
<dbReference type="Pfam" id="PF24758">
    <property type="entry name" value="LRR_At5g56370"/>
    <property type="match status" value="1"/>
</dbReference>
<keyword evidence="3" id="KW-1185">Reference proteome</keyword>